<dbReference type="SUPFAM" id="SSF53474">
    <property type="entry name" value="alpha/beta-Hydrolases"/>
    <property type="match status" value="1"/>
</dbReference>
<feature type="transmembrane region" description="Helical" evidence="1">
    <location>
        <begin position="23"/>
        <end position="45"/>
    </location>
</feature>
<dbReference type="InterPro" id="IPR022742">
    <property type="entry name" value="Hydrolase_4"/>
</dbReference>
<dbReference type="Proteomes" id="UP000321113">
    <property type="component" value="Unassembled WGS sequence"/>
</dbReference>
<proteinExistence type="predicted"/>
<evidence type="ECO:0000256" key="1">
    <source>
        <dbReference type="SAM" id="Phobius"/>
    </source>
</evidence>
<organism evidence="3 4">
    <name type="scientific">Vibrio superstes NBRC 103154</name>
    <dbReference type="NCBI Taxonomy" id="1219062"/>
    <lineage>
        <taxon>Bacteria</taxon>
        <taxon>Pseudomonadati</taxon>
        <taxon>Pseudomonadota</taxon>
        <taxon>Gammaproteobacteria</taxon>
        <taxon>Vibrionales</taxon>
        <taxon>Vibrionaceae</taxon>
        <taxon>Vibrio</taxon>
    </lineage>
</organism>
<feature type="domain" description="Serine aminopeptidase S33" evidence="2">
    <location>
        <begin position="94"/>
        <end position="218"/>
    </location>
</feature>
<dbReference type="PANTHER" id="PTHR12277">
    <property type="entry name" value="ALPHA/BETA HYDROLASE DOMAIN-CONTAINING PROTEIN"/>
    <property type="match status" value="1"/>
</dbReference>
<reference evidence="3 4" key="1">
    <citation type="submission" date="2019-07" db="EMBL/GenBank/DDBJ databases">
        <title>Whole genome shotgun sequence of Vibrio superstes NBRC 103154.</title>
        <authorList>
            <person name="Hosoyama A."/>
            <person name="Uohara A."/>
            <person name="Ohji S."/>
            <person name="Ichikawa N."/>
        </authorList>
    </citation>
    <scope>NUCLEOTIDE SEQUENCE [LARGE SCALE GENOMIC DNA]</scope>
    <source>
        <strain evidence="3 4">NBRC 103154</strain>
    </source>
</reference>
<keyword evidence="4" id="KW-1185">Reference proteome</keyword>
<keyword evidence="1" id="KW-0812">Transmembrane</keyword>
<evidence type="ECO:0000313" key="3">
    <source>
        <dbReference type="EMBL" id="GEM81310.1"/>
    </source>
</evidence>
<name>A0A511QVA6_9VIBR</name>
<comment type="caution">
    <text evidence="3">The sequence shown here is derived from an EMBL/GenBank/DDBJ whole genome shotgun (WGS) entry which is preliminary data.</text>
</comment>
<dbReference type="InterPro" id="IPR029058">
    <property type="entry name" value="AB_hydrolase_fold"/>
</dbReference>
<evidence type="ECO:0000313" key="4">
    <source>
        <dbReference type="Proteomes" id="UP000321113"/>
    </source>
</evidence>
<accession>A0A511QVA6</accession>
<dbReference type="PANTHER" id="PTHR12277:SF81">
    <property type="entry name" value="PROTEIN ABHD13"/>
    <property type="match status" value="1"/>
</dbReference>
<gene>
    <name evidence="3" type="ORF">VSU01S_35550</name>
</gene>
<protein>
    <recommendedName>
        <fullName evidence="2">Serine aminopeptidase S33 domain-containing protein</fullName>
    </recommendedName>
</protein>
<sequence length="299" mass="32725">MSIINHKYDYDVGELVSMSRKGVLLLVLSLISTIAISVIVASIIAQQQFQESTFTSSSQGVEKPTDIGLKYEKIDIILDGRILKAWYVPAKNEVGAVLVFHGQNESLSSWISAIQRLNNYGLSVFLFDYSGFGDSQGEPSVTALREDAGAAYKEFRRWRTDTVPSYFLGYSLGTGILIDALSHYDMPADGIILASPFSTIRDVAIEEGSILPLFSFLVPNAYDNVEGVMSIKLPIHIIHSETDGRFPVWMAQQIASATPNADLVVVPTPTHSEFLASPLELGGDGKLFWGAVLHAMHPN</sequence>
<keyword evidence="1" id="KW-1133">Transmembrane helix</keyword>
<keyword evidence="1" id="KW-0472">Membrane</keyword>
<dbReference type="Gene3D" id="3.40.50.1820">
    <property type="entry name" value="alpha/beta hydrolase"/>
    <property type="match status" value="2"/>
</dbReference>
<dbReference type="EMBL" id="BJXK01000020">
    <property type="protein sequence ID" value="GEM81310.1"/>
    <property type="molecule type" value="Genomic_DNA"/>
</dbReference>
<evidence type="ECO:0000259" key="2">
    <source>
        <dbReference type="Pfam" id="PF12146"/>
    </source>
</evidence>
<dbReference type="AlphaFoldDB" id="A0A511QVA6"/>
<dbReference type="Pfam" id="PF12146">
    <property type="entry name" value="Hydrolase_4"/>
    <property type="match status" value="1"/>
</dbReference>